<dbReference type="PIRSF" id="PIRSF000398">
    <property type="entry name" value="M_m6A_EcoRV"/>
    <property type="match status" value="1"/>
</dbReference>
<dbReference type="EMBL" id="NKUA01000002">
    <property type="protein sequence ID" value="PYD80615.1"/>
    <property type="molecule type" value="Genomic_DNA"/>
</dbReference>
<evidence type="ECO:0000256" key="1">
    <source>
        <dbReference type="ARBA" id="ARBA00006594"/>
    </source>
</evidence>
<keyword evidence="8" id="KW-1185">Reference proteome</keyword>
<dbReference type="PROSITE" id="PS00092">
    <property type="entry name" value="N6_MTASE"/>
    <property type="match status" value="1"/>
</dbReference>
<evidence type="ECO:0000313" key="8">
    <source>
        <dbReference type="Proteomes" id="UP000247814"/>
    </source>
</evidence>
<evidence type="ECO:0000256" key="2">
    <source>
        <dbReference type="ARBA" id="ARBA00011900"/>
    </source>
</evidence>
<organism evidence="7 8">
    <name type="scientific">Komagataeibacter sucrofermentans</name>
    <dbReference type="NCBI Taxonomy" id="1053551"/>
    <lineage>
        <taxon>Bacteria</taxon>
        <taxon>Pseudomonadati</taxon>
        <taxon>Pseudomonadota</taxon>
        <taxon>Alphaproteobacteria</taxon>
        <taxon>Acetobacterales</taxon>
        <taxon>Acetobacteraceae</taxon>
        <taxon>Komagataeibacter</taxon>
    </lineage>
</organism>
<comment type="similarity">
    <text evidence="1">Belongs to the N(4)/N(6)-methyltransferase family.</text>
</comment>
<dbReference type="Pfam" id="PF02086">
    <property type="entry name" value="MethyltransfD12"/>
    <property type="match status" value="1"/>
</dbReference>
<dbReference type="GO" id="GO:0043565">
    <property type="term" value="F:sequence-specific DNA binding"/>
    <property type="evidence" value="ECO:0007669"/>
    <property type="project" value="TreeGrafter"/>
</dbReference>
<name>A0A318QNJ9_9PROT</name>
<evidence type="ECO:0000256" key="6">
    <source>
        <dbReference type="ARBA" id="ARBA00047942"/>
    </source>
</evidence>
<dbReference type="GO" id="GO:0032259">
    <property type="term" value="P:methylation"/>
    <property type="evidence" value="ECO:0007669"/>
    <property type="project" value="UniProtKB-KW"/>
</dbReference>
<dbReference type="GO" id="GO:0006298">
    <property type="term" value="P:mismatch repair"/>
    <property type="evidence" value="ECO:0007669"/>
    <property type="project" value="TreeGrafter"/>
</dbReference>
<comment type="caution">
    <text evidence="7">The sequence shown here is derived from an EMBL/GenBank/DDBJ whole genome shotgun (WGS) entry which is preliminary data.</text>
</comment>
<dbReference type="Proteomes" id="UP000247814">
    <property type="component" value="Unassembled WGS sequence"/>
</dbReference>
<dbReference type="InterPro" id="IPR002052">
    <property type="entry name" value="DNA_methylase_N6_adenine_CS"/>
</dbReference>
<dbReference type="OrthoDB" id="9805629at2"/>
<dbReference type="EC" id="2.1.1.72" evidence="2"/>
<dbReference type="InterPro" id="IPR012263">
    <property type="entry name" value="M_m6A_EcoRV"/>
</dbReference>
<comment type="catalytic activity">
    <reaction evidence="6">
        <text>a 2'-deoxyadenosine in DNA + S-adenosyl-L-methionine = an N(6)-methyl-2'-deoxyadenosine in DNA + S-adenosyl-L-homocysteine + H(+)</text>
        <dbReference type="Rhea" id="RHEA:15197"/>
        <dbReference type="Rhea" id="RHEA-COMP:12418"/>
        <dbReference type="Rhea" id="RHEA-COMP:12419"/>
        <dbReference type="ChEBI" id="CHEBI:15378"/>
        <dbReference type="ChEBI" id="CHEBI:57856"/>
        <dbReference type="ChEBI" id="CHEBI:59789"/>
        <dbReference type="ChEBI" id="CHEBI:90615"/>
        <dbReference type="ChEBI" id="CHEBI:90616"/>
        <dbReference type="EC" id="2.1.1.72"/>
    </reaction>
</comment>
<dbReference type="PRINTS" id="PR00505">
    <property type="entry name" value="D12N6MTFRASE"/>
</dbReference>
<dbReference type="InterPro" id="IPR023095">
    <property type="entry name" value="Ade_MeTrfase_dom_2"/>
</dbReference>
<keyword evidence="3 7" id="KW-0489">Methyltransferase</keyword>
<dbReference type="InterPro" id="IPR012327">
    <property type="entry name" value="MeTrfase_D12"/>
</dbReference>
<dbReference type="InterPro" id="IPR029063">
    <property type="entry name" value="SAM-dependent_MTases_sf"/>
</dbReference>
<evidence type="ECO:0000256" key="4">
    <source>
        <dbReference type="ARBA" id="ARBA00022679"/>
    </source>
</evidence>
<proteinExistence type="inferred from homology"/>
<reference evidence="7 8" key="1">
    <citation type="submission" date="2017-07" db="EMBL/GenBank/DDBJ databases">
        <title>A draft genome sequence of Komagataeibacter sucrofermentans LMG 18788.</title>
        <authorList>
            <person name="Skraban J."/>
            <person name="Cleenwerck I."/>
            <person name="Vandamme P."/>
            <person name="Trcek J."/>
        </authorList>
    </citation>
    <scope>NUCLEOTIDE SEQUENCE [LARGE SCALE GENOMIC DNA]</scope>
    <source>
        <strain evidence="7 8">LMG 18788</strain>
    </source>
</reference>
<dbReference type="AlphaFoldDB" id="A0A318QNJ9"/>
<evidence type="ECO:0000313" key="7">
    <source>
        <dbReference type="EMBL" id="PYD80615.1"/>
    </source>
</evidence>
<protein>
    <recommendedName>
        <fullName evidence="2">site-specific DNA-methyltransferase (adenine-specific)</fullName>
        <ecNumber evidence="2">2.1.1.72</ecNumber>
    </recommendedName>
</protein>
<dbReference type="GO" id="GO:0009307">
    <property type="term" value="P:DNA restriction-modification system"/>
    <property type="evidence" value="ECO:0007669"/>
    <property type="project" value="InterPro"/>
</dbReference>
<evidence type="ECO:0000256" key="3">
    <source>
        <dbReference type="ARBA" id="ARBA00022603"/>
    </source>
</evidence>
<dbReference type="PANTHER" id="PTHR30481:SF3">
    <property type="entry name" value="DNA ADENINE METHYLASE"/>
    <property type="match status" value="1"/>
</dbReference>
<accession>A0A318QNJ9</accession>
<dbReference type="GO" id="GO:0009007">
    <property type="term" value="F:site-specific DNA-methyltransferase (adenine-specific) activity"/>
    <property type="evidence" value="ECO:0007669"/>
    <property type="project" value="UniProtKB-EC"/>
</dbReference>
<gene>
    <name evidence="7" type="ORF">CFR77_01510</name>
</gene>
<dbReference type="RefSeq" id="WP_110566971.1">
    <property type="nucleotide sequence ID" value="NZ_CP137147.1"/>
</dbReference>
<dbReference type="GO" id="GO:1904047">
    <property type="term" value="F:S-adenosyl-L-methionine binding"/>
    <property type="evidence" value="ECO:0007669"/>
    <property type="project" value="TreeGrafter"/>
</dbReference>
<dbReference type="Gene3D" id="1.10.1020.10">
    <property type="entry name" value="Adenine-specific Methyltransferase, Domain 2"/>
    <property type="match status" value="1"/>
</dbReference>
<sequence>MIRQPLSIQPIPYQGSKRALAPRICSLFPQKVGTLYEPFAGSAAITLFAATHDLADRFIIGDCYGPLVELWKLIIETPSELSERYAEVWQAQFEVGLSHFNDVRAQYNENSDPVLLLYLIARCVKNAVRFNKEGKFTQSADKRRTGMKPDRLTRTVHAASRLLKGRTTTFHGDFLGCVNGASSNDLIYMDPPYHGTTYGTDKRYASGLERERLIEGLHHLDAQSVPYILSYDGQMGDKVYGEPLPPTVNADRLAIHAGRSSQATISGKVAETIESLYVSRSLNAQDADIYRPKPAQERLFV</sequence>
<dbReference type="SUPFAM" id="SSF53335">
    <property type="entry name" value="S-adenosyl-L-methionine-dependent methyltransferases"/>
    <property type="match status" value="1"/>
</dbReference>
<keyword evidence="5" id="KW-0949">S-adenosyl-L-methionine</keyword>
<keyword evidence="4 7" id="KW-0808">Transferase</keyword>
<dbReference type="Gene3D" id="3.40.50.150">
    <property type="entry name" value="Vaccinia Virus protein VP39"/>
    <property type="match status" value="1"/>
</dbReference>
<dbReference type="PANTHER" id="PTHR30481">
    <property type="entry name" value="DNA ADENINE METHYLASE"/>
    <property type="match status" value="1"/>
</dbReference>
<evidence type="ECO:0000256" key="5">
    <source>
        <dbReference type="ARBA" id="ARBA00022691"/>
    </source>
</evidence>